<evidence type="ECO:0000313" key="4">
    <source>
        <dbReference type="Proteomes" id="UP000054270"/>
    </source>
</evidence>
<feature type="transmembrane region" description="Helical" evidence="2">
    <location>
        <begin position="741"/>
        <end position="769"/>
    </location>
</feature>
<dbReference type="EMBL" id="KN817703">
    <property type="protein sequence ID" value="KJA13950.1"/>
    <property type="molecule type" value="Genomic_DNA"/>
</dbReference>
<organism evidence="3 4">
    <name type="scientific">Hypholoma sublateritium (strain FD-334 SS-4)</name>
    <dbReference type="NCBI Taxonomy" id="945553"/>
    <lineage>
        <taxon>Eukaryota</taxon>
        <taxon>Fungi</taxon>
        <taxon>Dikarya</taxon>
        <taxon>Basidiomycota</taxon>
        <taxon>Agaricomycotina</taxon>
        <taxon>Agaricomycetes</taxon>
        <taxon>Agaricomycetidae</taxon>
        <taxon>Agaricales</taxon>
        <taxon>Agaricineae</taxon>
        <taxon>Strophariaceae</taxon>
        <taxon>Hypholoma</taxon>
    </lineage>
</organism>
<dbReference type="InterPro" id="IPR036322">
    <property type="entry name" value="WD40_repeat_dom_sf"/>
</dbReference>
<keyword evidence="2" id="KW-0472">Membrane</keyword>
<dbReference type="InterPro" id="IPR001680">
    <property type="entry name" value="WD40_rpt"/>
</dbReference>
<dbReference type="AlphaFoldDB" id="A0A0D2NZT9"/>
<evidence type="ECO:0000256" key="2">
    <source>
        <dbReference type="SAM" id="Phobius"/>
    </source>
</evidence>
<proteinExistence type="predicted"/>
<keyword evidence="2" id="KW-1133">Transmembrane helix</keyword>
<dbReference type="STRING" id="945553.A0A0D2NZT9"/>
<keyword evidence="4" id="KW-1185">Reference proteome</keyword>
<protein>
    <submittedName>
        <fullName evidence="3">Uncharacterized protein</fullName>
    </submittedName>
</protein>
<gene>
    <name evidence="3" type="ORF">HYPSUDRAFT_209111</name>
</gene>
<feature type="region of interest" description="Disordered" evidence="1">
    <location>
        <begin position="629"/>
        <end position="665"/>
    </location>
</feature>
<accession>A0A0D2NZT9</accession>
<dbReference type="Gene3D" id="2.130.10.10">
    <property type="entry name" value="YVTN repeat-like/Quinoprotein amine dehydrogenase"/>
    <property type="match status" value="1"/>
</dbReference>
<dbReference type="InterPro" id="IPR015943">
    <property type="entry name" value="WD40/YVTN_repeat-like_dom_sf"/>
</dbReference>
<dbReference type="SUPFAM" id="SSF50978">
    <property type="entry name" value="WD40 repeat-like"/>
    <property type="match status" value="1"/>
</dbReference>
<evidence type="ECO:0000313" key="3">
    <source>
        <dbReference type="EMBL" id="KJA13950.1"/>
    </source>
</evidence>
<feature type="region of interest" description="Disordered" evidence="1">
    <location>
        <begin position="677"/>
        <end position="696"/>
    </location>
</feature>
<dbReference type="Proteomes" id="UP000054270">
    <property type="component" value="Unassembled WGS sequence"/>
</dbReference>
<dbReference type="SMART" id="SM00320">
    <property type="entry name" value="WD40"/>
    <property type="match status" value="3"/>
</dbReference>
<sequence>MGTIDVNSKSFSVSKIVSRAAINDKSTMIALKLSPDGNYFAVGFRSGLLEVHDTFNYRIYRQISLGDTIVTTLAWHPTFPRTLVAGTKNGNLHLFKFGGDAENDFYERIKFMGYITDVVWSPNAKQLAVIYSMSVALIFDPVSTNRTVCRLNMANYMVVNSASALFCLPLELHYLDEHVLLIVLLAEVIALNTAPPHEPLWSIDSIGTAYFGHIAISPDRLQLVSTNLAECVDRYSISKTAWVNSHPIISNEIRGTQASRLYGLAYLDCKTVVAGYNGSHLAIIHDTRRDGDNRYVFSTFRLAAMERLTHVVVTGVIRNKPVILAINGEGGASQIYVISAEYSDPAGSPPTRMLPPPGNKEMWTEQVLDLARSLNKSTTLFLKDLCFNDQATEMTAAIGDKILTYSNPWKDHVERIEVYGLGRGSWHPHMLDGFPQVIFSSYIEEHELLLVYPLELLAVSTSFSPPKVLWEIKIAQARTLVPGGTLSPDKKKYLGVTAYQEVEIYDLQTRQYIAKVTHSTGPFRSIVMVVYIDRDSIALVHSQPQGDEHHIDVILRLEVGRANTSFTIQVGRTELGTPRALRELHPVVRGGLIYGRGHLVFVKDLIGKVAVICPEVLGVDSGNLRISEPVDHAGGATRSTASLAASEPDSGPGASELGSSSAGEDLEDAQEQRDVIIDDGNNGRGPGPDVARDSDGHVNAQATAPIDACVQDAGLDIAVEFSAPTVPQQSGAIVPAPRDPLVMAFAFFLHFLVACITLICYIAVATALFSRFER</sequence>
<evidence type="ECO:0000256" key="1">
    <source>
        <dbReference type="SAM" id="MobiDB-lite"/>
    </source>
</evidence>
<dbReference type="OrthoDB" id="3070537at2759"/>
<name>A0A0D2NZT9_HYPSF</name>
<keyword evidence="2" id="KW-0812">Transmembrane</keyword>
<feature type="compositionally biased region" description="Low complexity" evidence="1">
    <location>
        <begin position="650"/>
        <end position="663"/>
    </location>
</feature>
<reference evidence="4" key="1">
    <citation type="submission" date="2014-04" db="EMBL/GenBank/DDBJ databases">
        <title>Evolutionary Origins and Diversification of the Mycorrhizal Mutualists.</title>
        <authorList>
            <consortium name="DOE Joint Genome Institute"/>
            <consortium name="Mycorrhizal Genomics Consortium"/>
            <person name="Kohler A."/>
            <person name="Kuo A."/>
            <person name="Nagy L.G."/>
            <person name="Floudas D."/>
            <person name="Copeland A."/>
            <person name="Barry K.W."/>
            <person name="Cichocki N."/>
            <person name="Veneault-Fourrey C."/>
            <person name="LaButti K."/>
            <person name="Lindquist E.A."/>
            <person name="Lipzen A."/>
            <person name="Lundell T."/>
            <person name="Morin E."/>
            <person name="Murat C."/>
            <person name="Riley R."/>
            <person name="Ohm R."/>
            <person name="Sun H."/>
            <person name="Tunlid A."/>
            <person name="Henrissat B."/>
            <person name="Grigoriev I.V."/>
            <person name="Hibbett D.S."/>
            <person name="Martin F."/>
        </authorList>
    </citation>
    <scope>NUCLEOTIDE SEQUENCE [LARGE SCALE GENOMIC DNA]</scope>
    <source>
        <strain evidence="4">FD-334 SS-4</strain>
    </source>
</reference>